<dbReference type="Proteomes" id="UP001595758">
    <property type="component" value="Unassembled WGS sequence"/>
</dbReference>
<dbReference type="EMBL" id="JBHSAB010000006">
    <property type="protein sequence ID" value="MFC3908555.1"/>
    <property type="molecule type" value="Genomic_DNA"/>
</dbReference>
<feature type="transmembrane region" description="Helical" evidence="1">
    <location>
        <begin position="41"/>
        <end position="63"/>
    </location>
</feature>
<organism evidence="2 3">
    <name type="scientific">Legionella dresdenensis</name>
    <dbReference type="NCBI Taxonomy" id="450200"/>
    <lineage>
        <taxon>Bacteria</taxon>
        <taxon>Pseudomonadati</taxon>
        <taxon>Pseudomonadota</taxon>
        <taxon>Gammaproteobacteria</taxon>
        <taxon>Legionellales</taxon>
        <taxon>Legionellaceae</taxon>
        <taxon>Legionella</taxon>
    </lineage>
</organism>
<keyword evidence="1" id="KW-0812">Transmembrane</keyword>
<proteinExistence type="predicted"/>
<evidence type="ECO:0000313" key="3">
    <source>
        <dbReference type="Proteomes" id="UP001595758"/>
    </source>
</evidence>
<feature type="transmembrane region" description="Helical" evidence="1">
    <location>
        <begin position="12"/>
        <end position="29"/>
    </location>
</feature>
<feature type="transmembrane region" description="Helical" evidence="1">
    <location>
        <begin position="219"/>
        <end position="237"/>
    </location>
</feature>
<feature type="transmembrane region" description="Helical" evidence="1">
    <location>
        <begin position="321"/>
        <end position="343"/>
    </location>
</feature>
<evidence type="ECO:0000313" key="2">
    <source>
        <dbReference type="EMBL" id="MFC3908555.1"/>
    </source>
</evidence>
<gene>
    <name evidence="2" type="ORF">ACFORL_05630</name>
</gene>
<feature type="transmembrane region" description="Helical" evidence="1">
    <location>
        <begin position="288"/>
        <end position="309"/>
    </location>
</feature>
<name>A0ABV8CEV0_9GAMM</name>
<dbReference type="RefSeq" id="WP_382341949.1">
    <property type="nucleotide sequence ID" value="NZ_JBHSAB010000006.1"/>
</dbReference>
<feature type="transmembrane region" description="Helical" evidence="1">
    <location>
        <begin position="99"/>
        <end position="120"/>
    </location>
</feature>
<feature type="transmembrane region" description="Helical" evidence="1">
    <location>
        <begin position="141"/>
        <end position="159"/>
    </location>
</feature>
<feature type="transmembrane region" description="Helical" evidence="1">
    <location>
        <begin position="363"/>
        <end position="380"/>
    </location>
</feature>
<evidence type="ECO:0000256" key="1">
    <source>
        <dbReference type="SAM" id="Phobius"/>
    </source>
</evidence>
<keyword evidence="1" id="KW-0472">Membrane</keyword>
<reference evidence="3" key="1">
    <citation type="journal article" date="2019" name="Int. J. Syst. Evol. Microbiol.">
        <title>The Global Catalogue of Microorganisms (GCM) 10K type strain sequencing project: providing services to taxonomists for standard genome sequencing and annotation.</title>
        <authorList>
            <consortium name="The Broad Institute Genomics Platform"/>
            <consortium name="The Broad Institute Genome Sequencing Center for Infectious Disease"/>
            <person name="Wu L."/>
            <person name="Ma J."/>
        </authorList>
    </citation>
    <scope>NUCLEOTIDE SEQUENCE [LARGE SCALE GENOMIC DNA]</scope>
    <source>
        <strain evidence="3">CCUG 59858</strain>
    </source>
</reference>
<keyword evidence="3" id="KW-1185">Reference proteome</keyword>
<feature type="transmembrane region" description="Helical" evidence="1">
    <location>
        <begin position="386"/>
        <end position="403"/>
    </location>
</feature>
<comment type="caution">
    <text evidence="2">The sequence shown here is derived from an EMBL/GenBank/DDBJ whole genome shotgun (WGS) entry which is preliminary data.</text>
</comment>
<protein>
    <submittedName>
        <fullName evidence="2">Uncharacterized protein</fullName>
    </submittedName>
</protein>
<feature type="transmembrane region" description="Helical" evidence="1">
    <location>
        <begin position="165"/>
        <end position="185"/>
    </location>
</feature>
<keyword evidence="1" id="KW-1133">Transmembrane helix</keyword>
<feature type="transmembrane region" description="Helical" evidence="1">
    <location>
        <begin position="243"/>
        <end position="261"/>
    </location>
</feature>
<sequence length="417" mass="46620">MLLNGIVSSRYYLFSISNLIAAFGGGLILGKATDVIKTPYLHGGSILAFFVGTILGLLFIQLLPKKLSKTIAPSFSVGCSLVSVILFYVYYNYSQNHYLSGYPSVIFFILLTLRFTFWFYSRVKRASESSGYQQSIAWVEFGYYAGMVLGLIFWKILNLDVSLEMALLIDAAFQFIAGSIDIYSFSLKTRPANISASPAQTVKVEQFSSDWCSRLSKSVIFLTVGVQVVIFSAAHYLSQTISTYLLATFYFGVAVAAFVCNRYKVFLSWNKDHDYAAMLYTNKQNIRIPLLLVLAIIFLNISAVCYEIYSDMSVHETFFNVIIVCVLVFLAAFAYEAISLSFLDRIGYEEEALNSSGLVMKTYGLMGVFSAIGFWILNIFHNNLFISLLMISSSILYTTLATLKREVSWGVSTQQGA</sequence>
<feature type="transmembrane region" description="Helical" evidence="1">
    <location>
        <begin position="75"/>
        <end position="93"/>
    </location>
</feature>
<accession>A0ABV8CEV0</accession>